<evidence type="ECO:0000313" key="2">
    <source>
        <dbReference type="Proteomes" id="UP000814140"/>
    </source>
</evidence>
<sequence length="809" mass="88648">MRDGASSLQGALNTLTTRSNSSFSAESSQALNKLHYLDLVKTHMETARDVLKEAESWSTLESEVSSLLAEQSYEKAAEKLSEANKSMVVFQNTSDYEHRRALMVSLQNQLEASLSSALIAAINSHDVAVCRNYYTIFCNIQRDSEFRTYYHGSRRSGLIAMWQDIRLTDSSDAASSPTGPATQSFSSFLPSFFTSFLTTLNTERGSISAIFPDPQLTLSTFITTTLSSLQPTFAQRLSALSNHHGPSALIEIISAFQATEKFAVAADKILERTEHAIALLSPLLDSAAPTPETTPLLRARRRSSRMSISRRMSVAGSLVPKSFPISGSGLEWDQDLFEPFLEYQAEYGSLEKRLLGSSLQTLLATNDAAASAHIDHARVLRERSVDVFSLAEESLERVLSFTHGYGALVLVRTLDEFFQTFVESAKLDLSARAASAGRSLSASASGEELVDLDYTEEDWSDIQMWLHLLEALRLVLERTTVFEAKLRAVLLQVATSLRAMQQDPSSAAYIPGTTRGEMQLLAQSVLNAADLHSLLRDLEPDSRPSSQDTAARPAASRTTSGVPKSVFLTQTRAAISSFTTLCQTSLQNAMLSPLRKYLSHYESSSLWTATGDTRQRRGTSSATSEVQVPTFSLSPSDIMQRVAEGLLNLPRLFEVYADDDVLAFSIETLPFVDAEMLDSLTEKAAEAHPMHARRQSMSVKAQLPTVSHAPSFTPEAIASVWLSSLGLSLLAHLTSSVLPRIRTLTEAGAAQLASDLSYLSNIVSALNVEGEELEKWKEAVGMTEQKLLSDARMGDVVFTQVARMRGWNA</sequence>
<name>A0ACB8T3P9_9AGAM</name>
<reference evidence="1" key="1">
    <citation type="submission" date="2021-03" db="EMBL/GenBank/DDBJ databases">
        <authorList>
            <consortium name="DOE Joint Genome Institute"/>
            <person name="Ahrendt S."/>
            <person name="Looney B.P."/>
            <person name="Miyauchi S."/>
            <person name="Morin E."/>
            <person name="Drula E."/>
            <person name="Courty P.E."/>
            <person name="Chicoki N."/>
            <person name="Fauchery L."/>
            <person name="Kohler A."/>
            <person name="Kuo A."/>
            <person name="Labutti K."/>
            <person name="Pangilinan J."/>
            <person name="Lipzen A."/>
            <person name="Riley R."/>
            <person name="Andreopoulos W."/>
            <person name="He G."/>
            <person name="Johnson J."/>
            <person name="Barry K.W."/>
            <person name="Grigoriev I.V."/>
            <person name="Nagy L."/>
            <person name="Hibbett D."/>
            <person name="Henrissat B."/>
            <person name="Matheny P.B."/>
            <person name="Labbe J."/>
            <person name="Martin F."/>
        </authorList>
    </citation>
    <scope>NUCLEOTIDE SEQUENCE</scope>
    <source>
        <strain evidence="1">HHB10654</strain>
    </source>
</reference>
<protein>
    <submittedName>
        <fullName evidence="1">Uncharacterized protein</fullName>
    </submittedName>
</protein>
<dbReference type="Proteomes" id="UP000814140">
    <property type="component" value="Unassembled WGS sequence"/>
</dbReference>
<dbReference type="EMBL" id="MU277203">
    <property type="protein sequence ID" value="KAI0063299.1"/>
    <property type="molecule type" value="Genomic_DNA"/>
</dbReference>
<gene>
    <name evidence="1" type="ORF">BV25DRAFT_1869792</name>
</gene>
<comment type="caution">
    <text evidence="1">The sequence shown here is derived from an EMBL/GenBank/DDBJ whole genome shotgun (WGS) entry which is preliminary data.</text>
</comment>
<keyword evidence="2" id="KW-1185">Reference proteome</keyword>
<organism evidence="1 2">
    <name type="scientific">Artomyces pyxidatus</name>
    <dbReference type="NCBI Taxonomy" id="48021"/>
    <lineage>
        <taxon>Eukaryota</taxon>
        <taxon>Fungi</taxon>
        <taxon>Dikarya</taxon>
        <taxon>Basidiomycota</taxon>
        <taxon>Agaricomycotina</taxon>
        <taxon>Agaricomycetes</taxon>
        <taxon>Russulales</taxon>
        <taxon>Auriscalpiaceae</taxon>
        <taxon>Artomyces</taxon>
    </lineage>
</organism>
<reference evidence="1" key="2">
    <citation type="journal article" date="2022" name="New Phytol.">
        <title>Evolutionary transition to the ectomycorrhizal habit in the genomes of a hyperdiverse lineage of mushroom-forming fungi.</title>
        <authorList>
            <person name="Looney B."/>
            <person name="Miyauchi S."/>
            <person name="Morin E."/>
            <person name="Drula E."/>
            <person name="Courty P.E."/>
            <person name="Kohler A."/>
            <person name="Kuo A."/>
            <person name="LaButti K."/>
            <person name="Pangilinan J."/>
            <person name="Lipzen A."/>
            <person name="Riley R."/>
            <person name="Andreopoulos W."/>
            <person name="He G."/>
            <person name="Johnson J."/>
            <person name="Nolan M."/>
            <person name="Tritt A."/>
            <person name="Barry K.W."/>
            <person name="Grigoriev I.V."/>
            <person name="Nagy L.G."/>
            <person name="Hibbett D."/>
            <person name="Henrissat B."/>
            <person name="Matheny P.B."/>
            <person name="Labbe J."/>
            <person name="Martin F.M."/>
        </authorList>
    </citation>
    <scope>NUCLEOTIDE SEQUENCE</scope>
    <source>
        <strain evidence="1">HHB10654</strain>
    </source>
</reference>
<evidence type="ECO:0000313" key="1">
    <source>
        <dbReference type="EMBL" id="KAI0063299.1"/>
    </source>
</evidence>
<proteinExistence type="predicted"/>
<accession>A0ACB8T3P9</accession>